<dbReference type="EMBL" id="SHOA02000012">
    <property type="protein sequence ID" value="TDH72411.1"/>
    <property type="molecule type" value="Genomic_DNA"/>
</dbReference>
<evidence type="ECO:0000313" key="2">
    <source>
        <dbReference type="EMBL" id="TDH72521.1"/>
    </source>
</evidence>
<evidence type="ECO:0000313" key="1">
    <source>
        <dbReference type="EMBL" id="TDH72411.1"/>
    </source>
</evidence>
<gene>
    <name evidence="2" type="ORF">CCR75_004871</name>
    <name evidence="1" type="ORF">CCR75_008482</name>
</gene>
<name>A0A976NYG4_BRELC</name>
<evidence type="ECO:0000313" key="3">
    <source>
        <dbReference type="Proteomes" id="UP000294530"/>
    </source>
</evidence>
<reference evidence="2 3" key="1">
    <citation type="journal article" date="2021" name="Genome Biol.">
        <title>AFLAP: assembly-free linkage analysis pipeline using k-mers from genome sequencing data.</title>
        <authorList>
            <person name="Fletcher K."/>
            <person name="Zhang L."/>
            <person name="Gil J."/>
            <person name="Han R."/>
            <person name="Cavanaugh K."/>
            <person name="Michelmore R."/>
        </authorList>
    </citation>
    <scope>NUCLEOTIDE SEQUENCE [LARGE SCALE GENOMIC DNA]</scope>
    <source>
        <strain evidence="2 3">SF5</strain>
    </source>
</reference>
<proteinExistence type="predicted"/>
<keyword evidence="3" id="KW-1185">Reference proteome</keyword>
<dbReference type="GeneID" id="94348628"/>
<dbReference type="RefSeq" id="XP_067822020.1">
    <property type="nucleotide sequence ID" value="XM_067962957.1"/>
</dbReference>
<comment type="caution">
    <text evidence="2">The sequence shown here is derived from an EMBL/GenBank/DDBJ whole genome shotgun (WGS) entry which is preliminary data.</text>
</comment>
<accession>A0A976NYG4</accession>
<dbReference type="KEGG" id="blac:94348628"/>
<dbReference type="AlphaFoldDB" id="A0A976NYG4"/>
<organism evidence="2 3">
    <name type="scientific">Bremia lactucae</name>
    <name type="common">Lettuce downy mildew</name>
    <dbReference type="NCBI Taxonomy" id="4779"/>
    <lineage>
        <taxon>Eukaryota</taxon>
        <taxon>Sar</taxon>
        <taxon>Stramenopiles</taxon>
        <taxon>Oomycota</taxon>
        <taxon>Peronosporomycetes</taxon>
        <taxon>Peronosporales</taxon>
        <taxon>Peronosporaceae</taxon>
        <taxon>Bremia</taxon>
    </lineage>
</organism>
<reference evidence="2" key="2">
    <citation type="submission" date="2021-07" db="EMBL/GenBank/DDBJ databases">
        <authorList>
            <person name="Fletcher K."/>
        </authorList>
    </citation>
    <scope>NUCLEOTIDE SEQUENCE</scope>
    <source>
        <strain evidence="2">SF5</strain>
    </source>
</reference>
<dbReference type="EMBL" id="SHOA02000012">
    <property type="protein sequence ID" value="TDH72521.1"/>
    <property type="molecule type" value="Genomic_DNA"/>
</dbReference>
<dbReference type="Proteomes" id="UP000294530">
    <property type="component" value="Unassembled WGS sequence"/>
</dbReference>
<protein>
    <submittedName>
        <fullName evidence="2">Uncharacterized protein</fullName>
    </submittedName>
</protein>
<sequence>MEVLVLAVDYNHTLPKCTVFKILISAMSPNPYASKMLHDSNYYQPRQDFMDDDDEAITL</sequence>